<dbReference type="Proteomes" id="UP000196138">
    <property type="component" value="Chromosome"/>
</dbReference>
<protein>
    <recommendedName>
        <fullName evidence="1">Serine aminopeptidase S33 domain-containing protein</fullName>
    </recommendedName>
</protein>
<evidence type="ECO:0000313" key="3">
    <source>
        <dbReference type="Proteomes" id="UP000196138"/>
    </source>
</evidence>
<feature type="domain" description="Serine aminopeptidase S33" evidence="1">
    <location>
        <begin position="49"/>
        <end position="190"/>
    </location>
</feature>
<gene>
    <name evidence="2" type="ORF">CCO03_12175</name>
</gene>
<dbReference type="SUPFAM" id="SSF53474">
    <property type="entry name" value="alpha/beta-Hydrolases"/>
    <property type="match status" value="1"/>
</dbReference>
<evidence type="ECO:0000259" key="1">
    <source>
        <dbReference type="Pfam" id="PF12146"/>
    </source>
</evidence>
<dbReference type="EMBL" id="CP021455">
    <property type="protein sequence ID" value="ARU05339.1"/>
    <property type="molecule type" value="Genomic_DNA"/>
</dbReference>
<dbReference type="KEGG" id="cser:CCO03_12175"/>
<dbReference type="InterPro" id="IPR029058">
    <property type="entry name" value="AB_hydrolase_fold"/>
</dbReference>
<keyword evidence="3" id="KW-1185">Reference proteome</keyword>
<dbReference type="Pfam" id="PF12146">
    <property type="entry name" value="Hydrolase_4"/>
    <property type="match status" value="1"/>
</dbReference>
<evidence type="ECO:0000313" key="2">
    <source>
        <dbReference type="EMBL" id="ARU05339.1"/>
    </source>
</evidence>
<dbReference type="Gene3D" id="3.40.50.1820">
    <property type="entry name" value="alpha/beta hydrolase"/>
    <property type="match status" value="1"/>
</dbReference>
<proteinExistence type="predicted"/>
<name>A0A1Y0EPW6_9BURK</name>
<dbReference type="AlphaFoldDB" id="A0A1Y0EPW6"/>
<dbReference type="InterPro" id="IPR022742">
    <property type="entry name" value="Hydrolase_4"/>
</dbReference>
<sequence>MDGTGLLFEPFIRAWQTAAGPAELQVMRYPDDQAWGYDALQRWLQGRLPRQEPLVLLGESFSGPLAVRLAADPGLQIRGLILCASFVQCPRPSLRAPAARLPARLLTGRPSLELAQRAILGTRADAGLRDLFAQALGQVSPEVLKTRLMAVMQLDPSIARHWASLQRPTLSLCASRDWLVPASASRALQRLRPGADLRWLPAPHGVLQTAPQQAATAVADFVRGPATCAGRP</sequence>
<accession>A0A1Y0EPW6</accession>
<organism evidence="2 3">
    <name type="scientific">Comamonas serinivorans</name>
    <dbReference type="NCBI Taxonomy" id="1082851"/>
    <lineage>
        <taxon>Bacteria</taxon>
        <taxon>Pseudomonadati</taxon>
        <taxon>Pseudomonadota</taxon>
        <taxon>Betaproteobacteria</taxon>
        <taxon>Burkholderiales</taxon>
        <taxon>Comamonadaceae</taxon>
        <taxon>Comamonas</taxon>
    </lineage>
</organism>
<reference evidence="2 3" key="1">
    <citation type="submission" date="2017-05" db="EMBL/GenBank/DDBJ databases">
        <authorList>
            <person name="Song R."/>
            <person name="Chenine A.L."/>
            <person name="Ruprecht R.M."/>
        </authorList>
    </citation>
    <scope>NUCLEOTIDE SEQUENCE [LARGE SCALE GENOMIC DNA]</scope>
    <source>
        <strain evidence="2 3">DSM 26136</strain>
    </source>
</reference>